<dbReference type="GO" id="GO:1902201">
    <property type="term" value="P:negative regulation of bacterial-type flagellum-dependent cell motility"/>
    <property type="evidence" value="ECO:0007669"/>
    <property type="project" value="TreeGrafter"/>
</dbReference>
<feature type="domain" description="GGDEF" evidence="4">
    <location>
        <begin position="234"/>
        <end position="364"/>
    </location>
</feature>
<dbReference type="CDD" id="cd01949">
    <property type="entry name" value="GGDEF"/>
    <property type="match status" value="1"/>
</dbReference>
<dbReference type="GO" id="GO:0043709">
    <property type="term" value="P:cell adhesion involved in single-species biofilm formation"/>
    <property type="evidence" value="ECO:0007669"/>
    <property type="project" value="TreeGrafter"/>
</dbReference>
<comment type="catalytic activity">
    <reaction evidence="2">
        <text>2 GTP = 3',3'-c-di-GMP + 2 diphosphate</text>
        <dbReference type="Rhea" id="RHEA:24898"/>
        <dbReference type="ChEBI" id="CHEBI:33019"/>
        <dbReference type="ChEBI" id="CHEBI:37565"/>
        <dbReference type="ChEBI" id="CHEBI:58805"/>
        <dbReference type="EC" id="2.7.7.65"/>
    </reaction>
</comment>
<evidence type="ECO:0000313" key="6">
    <source>
        <dbReference type="Proteomes" id="UP000001739"/>
    </source>
</evidence>
<dbReference type="FunFam" id="3.30.70.270:FF:000001">
    <property type="entry name" value="Diguanylate cyclase domain protein"/>
    <property type="match status" value="1"/>
</dbReference>
<dbReference type="PANTHER" id="PTHR45138">
    <property type="entry name" value="REGULATORY COMPONENTS OF SENSORY TRANSDUCTION SYSTEM"/>
    <property type="match status" value="1"/>
</dbReference>
<reference evidence="5 6" key="1">
    <citation type="journal article" date="2011" name="J. Bacteriol.">
        <title>Complete genome sequence of the plant growth-promoting endophyte Burkholderia phytofirmans strain PsJN.</title>
        <authorList>
            <person name="Weilharter A."/>
            <person name="Mitter B."/>
            <person name="Shin M.V."/>
            <person name="Chain P.S."/>
            <person name="Nowak J."/>
            <person name="Sessitsch A."/>
        </authorList>
    </citation>
    <scope>NUCLEOTIDE SEQUENCE [LARGE SCALE GENOMIC DNA]</scope>
    <source>
        <strain evidence="6">DSM 17436 / LMG 22146 / PsJN</strain>
    </source>
</reference>
<evidence type="ECO:0000256" key="2">
    <source>
        <dbReference type="ARBA" id="ARBA00034247"/>
    </source>
</evidence>
<feature type="transmembrane region" description="Helical" evidence="3">
    <location>
        <begin position="100"/>
        <end position="121"/>
    </location>
</feature>
<accession>B2T0U2</accession>
<dbReference type="KEGG" id="bpy:Bphyt_0233"/>
<sequence>MSSVLFSVYRDLHSNINGIGRWALGSLILAVTAVLFGLREVIPDWLSVIVANAGLLCGVGLWLVGTQLFYGRKPSWASVSAATILTMACVSWWLLVEPAYTLRLTSITGCLLGLYGVQLLLVVRYGVRHSSTYFLAFVLLLQIVVLLIRGVTSLLPTLVQSNFLSPDLIQAIYFATYSFVTLLLALGFVMVATHRLNMELKWYATRDPLTGVFNRRAFAEIYQREYQVAQRTGGTLALLIVDLDHFKAINDKYGHDVGDKVLVDFCRRANAVLVNGTSMARLGGEEFAVLLRGVSLEDASAQAERIRLSLLQDGDNELPGYTCSVGVATTAKDGSALEQLLRVADDALYHAKREGRNRVESMKTSFEIRSAPE</sequence>
<organism evidence="5 6">
    <name type="scientific">Paraburkholderia phytofirmans (strain DSM 17436 / LMG 22146 / PsJN)</name>
    <name type="common">Burkholderia phytofirmans</name>
    <dbReference type="NCBI Taxonomy" id="398527"/>
    <lineage>
        <taxon>Bacteria</taxon>
        <taxon>Pseudomonadati</taxon>
        <taxon>Pseudomonadota</taxon>
        <taxon>Betaproteobacteria</taxon>
        <taxon>Burkholderiales</taxon>
        <taxon>Burkholderiaceae</taxon>
        <taxon>Paraburkholderia</taxon>
    </lineage>
</organism>
<gene>
    <name evidence="5" type="ordered locus">Bphyt_0233</name>
</gene>
<keyword evidence="3" id="KW-1133">Transmembrane helix</keyword>
<dbReference type="AlphaFoldDB" id="B2T0U2"/>
<dbReference type="InterPro" id="IPR043128">
    <property type="entry name" value="Rev_trsase/Diguanyl_cyclase"/>
</dbReference>
<dbReference type="Pfam" id="PF00990">
    <property type="entry name" value="GGDEF"/>
    <property type="match status" value="1"/>
</dbReference>
<dbReference type="GO" id="GO:0005886">
    <property type="term" value="C:plasma membrane"/>
    <property type="evidence" value="ECO:0007669"/>
    <property type="project" value="TreeGrafter"/>
</dbReference>
<dbReference type="InterPro" id="IPR029787">
    <property type="entry name" value="Nucleotide_cyclase"/>
</dbReference>
<dbReference type="InterPro" id="IPR050469">
    <property type="entry name" value="Diguanylate_Cyclase"/>
</dbReference>
<keyword evidence="3" id="KW-0812">Transmembrane</keyword>
<dbReference type="Proteomes" id="UP000001739">
    <property type="component" value="Chromosome 1"/>
</dbReference>
<dbReference type="InterPro" id="IPR000160">
    <property type="entry name" value="GGDEF_dom"/>
</dbReference>
<dbReference type="PANTHER" id="PTHR45138:SF9">
    <property type="entry name" value="DIGUANYLATE CYCLASE DGCM-RELATED"/>
    <property type="match status" value="1"/>
</dbReference>
<dbReference type="STRING" id="398527.Bphyt_0233"/>
<dbReference type="SMART" id="SM00267">
    <property type="entry name" value="GGDEF"/>
    <property type="match status" value="1"/>
</dbReference>
<feature type="transmembrane region" description="Helical" evidence="3">
    <location>
        <begin position="45"/>
        <end position="64"/>
    </location>
</feature>
<dbReference type="HOGENOM" id="CLU_000445_11_1_4"/>
<feature type="transmembrane region" description="Helical" evidence="3">
    <location>
        <begin position="171"/>
        <end position="192"/>
    </location>
</feature>
<keyword evidence="3" id="KW-0472">Membrane</keyword>
<evidence type="ECO:0000256" key="1">
    <source>
        <dbReference type="ARBA" id="ARBA00012528"/>
    </source>
</evidence>
<evidence type="ECO:0000259" key="4">
    <source>
        <dbReference type="PROSITE" id="PS50887"/>
    </source>
</evidence>
<dbReference type="NCBIfam" id="TIGR00254">
    <property type="entry name" value="GGDEF"/>
    <property type="match status" value="1"/>
</dbReference>
<dbReference type="eggNOG" id="COG3706">
    <property type="taxonomic scope" value="Bacteria"/>
</dbReference>
<feature type="transmembrane region" description="Helical" evidence="3">
    <location>
        <begin position="76"/>
        <end position="94"/>
    </location>
</feature>
<dbReference type="GO" id="GO:0052621">
    <property type="term" value="F:diguanylate cyclase activity"/>
    <property type="evidence" value="ECO:0007669"/>
    <property type="project" value="UniProtKB-EC"/>
</dbReference>
<evidence type="ECO:0000256" key="3">
    <source>
        <dbReference type="SAM" id="Phobius"/>
    </source>
</evidence>
<name>B2T0U2_PARPJ</name>
<feature type="transmembrane region" description="Helical" evidence="3">
    <location>
        <begin position="133"/>
        <end position="151"/>
    </location>
</feature>
<evidence type="ECO:0000313" key="5">
    <source>
        <dbReference type="EMBL" id="ACD14662.1"/>
    </source>
</evidence>
<dbReference type="EMBL" id="CP001052">
    <property type="protein sequence ID" value="ACD14662.1"/>
    <property type="molecule type" value="Genomic_DNA"/>
</dbReference>
<dbReference type="EC" id="2.7.7.65" evidence="1"/>
<dbReference type="SUPFAM" id="SSF55073">
    <property type="entry name" value="Nucleotide cyclase"/>
    <property type="match status" value="1"/>
</dbReference>
<proteinExistence type="predicted"/>
<dbReference type="PROSITE" id="PS50887">
    <property type="entry name" value="GGDEF"/>
    <property type="match status" value="1"/>
</dbReference>
<protein>
    <recommendedName>
        <fullName evidence="1">diguanylate cyclase</fullName>
        <ecNumber evidence="1">2.7.7.65</ecNumber>
    </recommendedName>
</protein>
<feature type="transmembrane region" description="Helical" evidence="3">
    <location>
        <begin position="21"/>
        <end position="39"/>
    </location>
</feature>
<dbReference type="Gene3D" id="3.30.70.270">
    <property type="match status" value="1"/>
</dbReference>